<gene>
    <name evidence="1" type="ORF">ACFQE6_00970</name>
</gene>
<accession>A0ABD5SF25</accession>
<evidence type="ECO:0000313" key="2">
    <source>
        <dbReference type="Proteomes" id="UP001596383"/>
    </source>
</evidence>
<dbReference type="EMBL" id="JBHSWV010000011">
    <property type="protein sequence ID" value="MFC6763687.1"/>
    <property type="molecule type" value="Genomic_DNA"/>
</dbReference>
<proteinExistence type="predicted"/>
<dbReference type="RefSeq" id="WP_273736798.1">
    <property type="nucleotide sequence ID" value="NZ_JAQIVI010000011.1"/>
</dbReference>
<name>A0ABD5SF25_9EURY</name>
<comment type="caution">
    <text evidence="1">The sequence shown here is derived from an EMBL/GenBank/DDBJ whole genome shotgun (WGS) entry which is preliminary data.</text>
</comment>
<dbReference type="Proteomes" id="UP001596383">
    <property type="component" value="Unassembled WGS sequence"/>
</dbReference>
<organism evidence="1 2">
    <name type="scientific">Natrinema soli</name>
    <dbReference type="NCBI Taxonomy" id="1930624"/>
    <lineage>
        <taxon>Archaea</taxon>
        <taxon>Methanobacteriati</taxon>
        <taxon>Methanobacteriota</taxon>
        <taxon>Stenosarchaea group</taxon>
        <taxon>Halobacteria</taxon>
        <taxon>Halobacteriales</taxon>
        <taxon>Natrialbaceae</taxon>
        <taxon>Natrinema</taxon>
    </lineage>
</organism>
<keyword evidence="2" id="KW-1185">Reference proteome</keyword>
<sequence>MKAHRDLQEKKKKKYAKNIDQFPPESLIGHYSGYTKKQVRDDRGFDRPKVLGRSRIDRRVPVGVGEDVLHVGEASVLFAGAIGKDVLTNPVN</sequence>
<dbReference type="AlphaFoldDB" id="A0ABD5SF25"/>
<reference evidence="1 2" key="1">
    <citation type="journal article" date="2019" name="Int. J. Syst. Evol. Microbiol.">
        <title>The Global Catalogue of Microorganisms (GCM) 10K type strain sequencing project: providing services to taxonomists for standard genome sequencing and annotation.</title>
        <authorList>
            <consortium name="The Broad Institute Genomics Platform"/>
            <consortium name="The Broad Institute Genome Sequencing Center for Infectious Disease"/>
            <person name="Wu L."/>
            <person name="Ma J."/>
        </authorList>
    </citation>
    <scope>NUCLEOTIDE SEQUENCE [LARGE SCALE GENOMIC DNA]</scope>
    <source>
        <strain evidence="1 2">LMG 29247</strain>
    </source>
</reference>
<protein>
    <submittedName>
        <fullName evidence="1">Uncharacterized protein</fullName>
    </submittedName>
</protein>
<evidence type="ECO:0000313" key="1">
    <source>
        <dbReference type="EMBL" id="MFC6763687.1"/>
    </source>
</evidence>